<protein>
    <recommendedName>
        <fullName evidence="4">F-box protein</fullName>
    </recommendedName>
</protein>
<evidence type="ECO:0000256" key="1">
    <source>
        <dbReference type="SAM" id="MobiDB-lite"/>
    </source>
</evidence>
<dbReference type="Gene3D" id="1.20.1280.50">
    <property type="match status" value="1"/>
</dbReference>
<dbReference type="AlphaFoldDB" id="A0AA86S5Q6"/>
<evidence type="ECO:0008006" key="4">
    <source>
        <dbReference type="Google" id="ProtNLM"/>
    </source>
</evidence>
<dbReference type="GO" id="GO:0031146">
    <property type="term" value="P:SCF-dependent proteasomal ubiquitin-dependent protein catabolic process"/>
    <property type="evidence" value="ECO:0007669"/>
    <property type="project" value="TreeGrafter"/>
</dbReference>
<dbReference type="Gramene" id="rna-AYBTSS11_LOCUS6828">
    <property type="protein sequence ID" value="CAJ1934281.1"/>
    <property type="gene ID" value="gene-AYBTSS11_LOCUS6828"/>
</dbReference>
<dbReference type="Gene3D" id="3.80.10.10">
    <property type="entry name" value="Ribonuclease Inhibitor"/>
    <property type="match status" value="1"/>
</dbReference>
<dbReference type="InterPro" id="IPR032675">
    <property type="entry name" value="LRR_dom_sf"/>
</dbReference>
<gene>
    <name evidence="2" type="ORF">AYBTSS11_LOCUS6828</name>
</gene>
<dbReference type="GO" id="GO:0019005">
    <property type="term" value="C:SCF ubiquitin ligase complex"/>
    <property type="evidence" value="ECO:0007669"/>
    <property type="project" value="TreeGrafter"/>
</dbReference>
<evidence type="ECO:0000313" key="2">
    <source>
        <dbReference type="EMBL" id="CAJ1934281.1"/>
    </source>
</evidence>
<evidence type="ECO:0000313" key="3">
    <source>
        <dbReference type="Proteomes" id="UP001189624"/>
    </source>
</evidence>
<dbReference type="SMART" id="SM00367">
    <property type="entry name" value="LRR_CC"/>
    <property type="match status" value="6"/>
</dbReference>
<sequence length="486" mass="54361">MSFRSENENPNPTPTPTPPAKKRWSDIWAKSKPLNQMVMSMKLHSLSPRLANKAKPTLSPFPVISDRTLLFSDELLLKILALISDSAAQRNSNSLVCKRWLNLQGRLVRSLRISDWNFLLSGRLIHRFPNLNHVDLLSAAFISSRSSAILFSHRLLSMHLDSSLSPNWCYCEENMLPVEVIDNGLSTLAGGCPNLRRLHVIGASEMGLLSVAEECPTLQELELQRCSDNVLRGIAACTNLQILKLVGHVDGFYNSVVSDIGLTILAQGCKRLVKLELCGCEGSFDGIKAIGKCCLMLEELTFSDHRMDDGWLAGISFCENLKTLRFQSCKRIDLNPGMEDYLGCCPALERLHLQKCQLRDKKGASALFSICRAVREIVLQDCWGLDDSIFCFAMLCRRVKLFYLEGCSLLTTEGLESVIHSWKELQSLRVVSCKNIKDYEISPALATLFTTLKELRWSPDTKSLLPSSVTGITMGKKGGKFFKRAR</sequence>
<dbReference type="FunFam" id="3.80.10.10:FF:001445">
    <property type="entry name" value="F-box protein At5g51380"/>
    <property type="match status" value="1"/>
</dbReference>
<dbReference type="FunFam" id="3.80.10.10:FF:001006">
    <property type="entry name" value="F-box protein"/>
    <property type="match status" value="1"/>
</dbReference>
<keyword evidence="3" id="KW-1185">Reference proteome</keyword>
<dbReference type="Proteomes" id="UP001189624">
    <property type="component" value="Chromosome 2"/>
</dbReference>
<dbReference type="InterPro" id="IPR006553">
    <property type="entry name" value="Leu-rich_rpt_Cys-con_subtyp"/>
</dbReference>
<dbReference type="CDD" id="cd22159">
    <property type="entry name" value="F-box_AtTIR1-like"/>
    <property type="match status" value="1"/>
</dbReference>
<dbReference type="EMBL" id="OY731399">
    <property type="protein sequence ID" value="CAJ1934281.1"/>
    <property type="molecule type" value="Genomic_DNA"/>
</dbReference>
<name>A0AA86S5Q6_9FABA</name>
<proteinExistence type="predicted"/>
<dbReference type="SUPFAM" id="SSF52047">
    <property type="entry name" value="RNI-like"/>
    <property type="match status" value="2"/>
</dbReference>
<organism evidence="2 3">
    <name type="scientific">Sphenostylis stenocarpa</name>
    <dbReference type="NCBI Taxonomy" id="92480"/>
    <lineage>
        <taxon>Eukaryota</taxon>
        <taxon>Viridiplantae</taxon>
        <taxon>Streptophyta</taxon>
        <taxon>Embryophyta</taxon>
        <taxon>Tracheophyta</taxon>
        <taxon>Spermatophyta</taxon>
        <taxon>Magnoliopsida</taxon>
        <taxon>eudicotyledons</taxon>
        <taxon>Gunneridae</taxon>
        <taxon>Pentapetalae</taxon>
        <taxon>rosids</taxon>
        <taxon>fabids</taxon>
        <taxon>Fabales</taxon>
        <taxon>Fabaceae</taxon>
        <taxon>Papilionoideae</taxon>
        <taxon>50 kb inversion clade</taxon>
        <taxon>NPAAA clade</taxon>
        <taxon>indigoferoid/millettioid clade</taxon>
        <taxon>Phaseoleae</taxon>
        <taxon>Sphenostylis</taxon>
    </lineage>
</organism>
<feature type="region of interest" description="Disordered" evidence="1">
    <location>
        <begin position="1"/>
        <end position="23"/>
    </location>
</feature>
<accession>A0AA86S5Q6</accession>
<dbReference type="PANTHER" id="PTHR13318:SF124">
    <property type="entry name" value="F-BOX DOMAIN-CONTAINING PROTEIN"/>
    <property type="match status" value="1"/>
</dbReference>
<reference evidence="2" key="1">
    <citation type="submission" date="2023-10" db="EMBL/GenBank/DDBJ databases">
        <authorList>
            <person name="Domelevo Entfellner J.-B."/>
        </authorList>
    </citation>
    <scope>NUCLEOTIDE SEQUENCE</scope>
</reference>
<dbReference type="PANTHER" id="PTHR13318">
    <property type="entry name" value="PARTNER OF PAIRED, ISOFORM B-RELATED"/>
    <property type="match status" value="1"/>
</dbReference>